<comment type="caution">
    <text evidence="2">The sequence shown here is derived from an EMBL/GenBank/DDBJ whole genome shotgun (WGS) entry which is preliminary data.</text>
</comment>
<dbReference type="Proteomes" id="UP000193986">
    <property type="component" value="Unassembled WGS sequence"/>
</dbReference>
<dbReference type="InParanoid" id="A0A1Y2ARE6"/>
<dbReference type="SUPFAM" id="SSF53474">
    <property type="entry name" value="alpha/beta-Hydrolases"/>
    <property type="match status" value="1"/>
</dbReference>
<dbReference type="Pfam" id="PF09994">
    <property type="entry name" value="T6SS_Tle1-like_cat"/>
    <property type="match status" value="1"/>
</dbReference>
<gene>
    <name evidence="2" type="ORF">BCR39DRAFT_545737</name>
</gene>
<reference evidence="2 3" key="1">
    <citation type="submission" date="2016-07" db="EMBL/GenBank/DDBJ databases">
        <title>Pervasive Adenine N6-methylation of Active Genes in Fungi.</title>
        <authorList>
            <consortium name="DOE Joint Genome Institute"/>
            <person name="Mondo S.J."/>
            <person name="Dannebaum R.O."/>
            <person name="Kuo R.C."/>
            <person name="Labutti K."/>
            <person name="Haridas S."/>
            <person name="Kuo A."/>
            <person name="Salamov A."/>
            <person name="Ahrendt S.R."/>
            <person name="Lipzen A."/>
            <person name="Sullivan W."/>
            <person name="Andreopoulos W.B."/>
            <person name="Clum A."/>
            <person name="Lindquist E."/>
            <person name="Daum C."/>
            <person name="Ramamoorthy G.K."/>
            <person name="Gryganskyi A."/>
            <person name="Culley D."/>
            <person name="Magnuson J.K."/>
            <person name="James T.Y."/>
            <person name="O'Malley M.A."/>
            <person name="Stajich J.E."/>
            <person name="Spatafora J.W."/>
            <person name="Visel A."/>
            <person name="Grigoriev I.V."/>
        </authorList>
    </citation>
    <scope>NUCLEOTIDE SEQUENCE [LARGE SCALE GENOMIC DNA]</scope>
    <source>
        <strain evidence="2 3">68-887.2</strain>
    </source>
</reference>
<dbReference type="STRING" id="71784.A0A1Y2ARE6"/>
<name>A0A1Y2ARE6_9TREE</name>
<dbReference type="EMBL" id="MCFC01000063">
    <property type="protein sequence ID" value="ORY24890.1"/>
    <property type="molecule type" value="Genomic_DNA"/>
</dbReference>
<dbReference type="PANTHER" id="PTHR33840:SF1">
    <property type="entry name" value="TLE1 PHOSPHOLIPASE DOMAIN-CONTAINING PROTEIN"/>
    <property type="match status" value="1"/>
</dbReference>
<feature type="domain" description="T6SS Phospholipase effector Tle1-like catalytic" evidence="1">
    <location>
        <begin position="19"/>
        <end position="346"/>
    </location>
</feature>
<accession>A0A1Y2ARE6</accession>
<evidence type="ECO:0000259" key="1">
    <source>
        <dbReference type="Pfam" id="PF09994"/>
    </source>
</evidence>
<sequence length="561" mass="62820">MVDPSTVIPNLKPASADARNIVLLLDGTNCQFSVKSSNVIKMLSVLQADEKQLLYYSSGEATILPSSANTWGSLKRQLAEKVDGEFAWDFETFFCDAYKFLMDYYQTGDKVSMIGFSRGAYTARALAGMIQKVGLLPPGNHNQIKLAYSIYSSPKSAHSHGGPEGQPDQLPTLYRRIFGISRPVCIHFMGVWDTVSSLGFLDLPRLPFATGVKAVSFFRQALALDEHRARFIPEYRRRNSNERIIKIQEASESFENVQEALATLASENATPEEIETAKNYLKTLIDSGHLAAAPAPSTSGDNVPIKLLRKNVECWFMGSHADVGGSNDLNGQDSISNIPFRWMLREAAYCGVRLDACGIALEPSLYKSPPVIKGEMIPKRLLEILKQELEGSLIEQDDEEEVRRLIEEELGPDKVLRLVEEAARYDTAIDDPDNGGPMSSDIERPIVESLTLRWWPLELLILQTRDYAGSRTGKEVDIWRWVKVCRCADLRANLGRGRQIVDGQVVHRSVQKRLRHEHPLGDMHWDPLHTTYGPPKAQLPADWGVGWDNLRLGEGPMVWED</sequence>
<dbReference type="InterPro" id="IPR029058">
    <property type="entry name" value="AB_hydrolase_fold"/>
</dbReference>
<evidence type="ECO:0000313" key="2">
    <source>
        <dbReference type="EMBL" id="ORY24890.1"/>
    </source>
</evidence>
<protein>
    <recommendedName>
        <fullName evidence="1">T6SS Phospholipase effector Tle1-like catalytic domain-containing protein</fullName>
    </recommendedName>
</protein>
<dbReference type="OrthoDB" id="538223at2759"/>
<dbReference type="AlphaFoldDB" id="A0A1Y2ARE6"/>
<organism evidence="2 3">
    <name type="scientific">Naematelia encephala</name>
    <dbReference type="NCBI Taxonomy" id="71784"/>
    <lineage>
        <taxon>Eukaryota</taxon>
        <taxon>Fungi</taxon>
        <taxon>Dikarya</taxon>
        <taxon>Basidiomycota</taxon>
        <taxon>Agaricomycotina</taxon>
        <taxon>Tremellomycetes</taxon>
        <taxon>Tremellales</taxon>
        <taxon>Naemateliaceae</taxon>
        <taxon>Naematelia</taxon>
    </lineage>
</organism>
<keyword evidence="3" id="KW-1185">Reference proteome</keyword>
<proteinExistence type="predicted"/>
<dbReference type="PANTHER" id="PTHR33840">
    <property type="match status" value="1"/>
</dbReference>
<evidence type="ECO:0000313" key="3">
    <source>
        <dbReference type="Proteomes" id="UP000193986"/>
    </source>
</evidence>
<dbReference type="InterPro" id="IPR018712">
    <property type="entry name" value="Tle1-like_cat"/>
</dbReference>